<comment type="caution">
    <text evidence="1">The sequence shown here is derived from an EMBL/GenBank/DDBJ whole genome shotgun (WGS) entry which is preliminary data.</text>
</comment>
<dbReference type="EMBL" id="JADGIZ020000053">
    <property type="protein sequence ID" value="KAL2912997.1"/>
    <property type="molecule type" value="Genomic_DNA"/>
</dbReference>
<organism evidence="1 2">
    <name type="scientific">Polyrhizophydium stewartii</name>
    <dbReference type="NCBI Taxonomy" id="2732419"/>
    <lineage>
        <taxon>Eukaryota</taxon>
        <taxon>Fungi</taxon>
        <taxon>Fungi incertae sedis</taxon>
        <taxon>Chytridiomycota</taxon>
        <taxon>Chytridiomycota incertae sedis</taxon>
        <taxon>Chytridiomycetes</taxon>
        <taxon>Rhizophydiales</taxon>
        <taxon>Rhizophydiales incertae sedis</taxon>
        <taxon>Polyrhizophydium</taxon>
    </lineage>
</organism>
<reference evidence="1 2" key="1">
    <citation type="submission" date="2023-09" db="EMBL/GenBank/DDBJ databases">
        <title>Pangenome analysis of Batrachochytrium dendrobatidis and related Chytrids.</title>
        <authorList>
            <person name="Yacoub M.N."/>
            <person name="Stajich J.E."/>
            <person name="James T.Y."/>
        </authorList>
    </citation>
    <scope>NUCLEOTIDE SEQUENCE [LARGE SCALE GENOMIC DNA]</scope>
    <source>
        <strain evidence="1 2">JEL0888</strain>
    </source>
</reference>
<evidence type="ECO:0000313" key="1">
    <source>
        <dbReference type="EMBL" id="KAL2912997.1"/>
    </source>
</evidence>
<feature type="non-terminal residue" evidence="1">
    <location>
        <position position="1"/>
    </location>
</feature>
<sequence>RFKQHKKRFPALQSPISVVYAHYAAQLGESAPEQARNRFEGRFLRPILHAATLLESFAPHPACRTIDLWPQRLF</sequence>
<protein>
    <submittedName>
        <fullName evidence="1">Uncharacterized protein</fullName>
    </submittedName>
</protein>
<name>A0ABR4N0F1_9FUNG</name>
<dbReference type="Proteomes" id="UP001527925">
    <property type="component" value="Unassembled WGS sequence"/>
</dbReference>
<gene>
    <name evidence="1" type="ORF">HK105_207452</name>
</gene>
<keyword evidence="2" id="KW-1185">Reference proteome</keyword>
<evidence type="ECO:0000313" key="2">
    <source>
        <dbReference type="Proteomes" id="UP001527925"/>
    </source>
</evidence>
<accession>A0ABR4N0F1</accession>
<proteinExistence type="predicted"/>